<dbReference type="EMBL" id="BSXV01003663">
    <property type="protein sequence ID" value="GME98754.1"/>
    <property type="molecule type" value="Genomic_DNA"/>
</dbReference>
<comment type="caution">
    <text evidence="1">The sequence shown here is derived from an EMBL/GenBank/DDBJ whole genome shotgun (WGS) entry which is preliminary data.</text>
</comment>
<name>A0ACB5U0U6_CANBO</name>
<dbReference type="Proteomes" id="UP001165101">
    <property type="component" value="Unassembled WGS sequence"/>
</dbReference>
<evidence type="ECO:0000313" key="1">
    <source>
        <dbReference type="EMBL" id="GME98754.1"/>
    </source>
</evidence>
<evidence type="ECO:0000313" key="2">
    <source>
        <dbReference type="Proteomes" id="UP001165101"/>
    </source>
</evidence>
<reference evidence="1" key="1">
    <citation type="submission" date="2023-04" db="EMBL/GenBank/DDBJ databases">
        <title>Candida boidinii NBRC 1967.</title>
        <authorList>
            <person name="Ichikawa N."/>
            <person name="Sato H."/>
            <person name="Tonouchi N."/>
        </authorList>
    </citation>
    <scope>NUCLEOTIDE SEQUENCE</scope>
    <source>
        <strain evidence="1">NBRC 1967</strain>
    </source>
</reference>
<organism evidence="1 2">
    <name type="scientific">Candida boidinii</name>
    <name type="common">Yeast</name>
    <dbReference type="NCBI Taxonomy" id="5477"/>
    <lineage>
        <taxon>Eukaryota</taxon>
        <taxon>Fungi</taxon>
        <taxon>Dikarya</taxon>
        <taxon>Ascomycota</taxon>
        <taxon>Saccharomycotina</taxon>
        <taxon>Pichiomycetes</taxon>
        <taxon>Pichiales</taxon>
        <taxon>Pichiaceae</taxon>
        <taxon>Ogataea</taxon>
        <taxon>Ogataea/Candida clade</taxon>
    </lineage>
</organism>
<sequence>MPHLAGTTGDLVLSRYLEQVMDATPMQLESKQVFNSFVNYPSLNSYIRLIDTSDSDKILFEAKLFEEDNRETHLKNSESDTGVGAGGVEGAETESHRENNENLGNLLTSDSNGKINEQTTDKQQNSKRDDDDKDKEAKKTPEIDDIAFNPGSKAGKVRGKLIYANFGLANDFQILKNSGIKIEGSILMMKYHSSAPGLEISESDKIQMAYENKVNGIIFISDPESKNELYKFVDMSSIEKQSVGSTVFESGNLINPGFGVLDKIPNNFEVNKLWDSSKATPKIPSIPISMNDAIKLLDSIKGKGKKIDKWDMKFPSNENKYEIWTGDNNDDDDYNGKIIELNNEVQDIMNKEMWNVIGKIEGTEQSNLGIIIGAQRDSSSCEGSIMPNSGTAVLIELMTVLSLMVHKLKWRPLRTIQFVSFDGGDYNLAGSSFLVRQREREFRRHCYAYIDLSDSISGIEELEINADPLLWSATEEVLKQVEDPTSNQTLFDYNWNGKNKKKFQYKTNQNKNSLPFIEHVAVPSIEIKFKNSKQKGGGYPINSCSDNFKNFQDNNIDPDMKYHKVLSEVIMRLALQLVQKPIIPFDIVGFVSGINEYSKDLKQYSFDRINELKGGDFK</sequence>
<protein>
    <submittedName>
        <fullName evidence="1">Unnamed protein product</fullName>
    </submittedName>
</protein>
<accession>A0ACB5U0U6</accession>
<proteinExistence type="predicted"/>
<keyword evidence="2" id="KW-1185">Reference proteome</keyword>
<gene>
    <name evidence="1" type="ORF">Cboi01_000506200</name>
</gene>